<feature type="domain" description="Nitroreductase" evidence="1">
    <location>
        <begin position="9"/>
        <end position="60"/>
    </location>
</feature>
<keyword evidence="3" id="KW-1185">Reference proteome</keyword>
<dbReference type="Pfam" id="PF00881">
    <property type="entry name" value="Nitroreductase"/>
    <property type="match status" value="1"/>
</dbReference>
<dbReference type="GO" id="GO:0034599">
    <property type="term" value="P:cellular response to oxidative stress"/>
    <property type="evidence" value="ECO:0007669"/>
    <property type="project" value="InterPro"/>
</dbReference>
<dbReference type="InterPro" id="IPR033877">
    <property type="entry name" value="Frm2/Hbn1"/>
</dbReference>
<reference evidence="2" key="1">
    <citation type="journal article" date="2020" name="Stud. Mycol.">
        <title>101 Dothideomycetes genomes: a test case for predicting lifestyles and emergence of pathogens.</title>
        <authorList>
            <person name="Haridas S."/>
            <person name="Albert R."/>
            <person name="Binder M."/>
            <person name="Bloem J."/>
            <person name="Labutti K."/>
            <person name="Salamov A."/>
            <person name="Andreopoulos B."/>
            <person name="Baker S."/>
            <person name="Barry K."/>
            <person name="Bills G."/>
            <person name="Bluhm B."/>
            <person name="Cannon C."/>
            <person name="Castanera R."/>
            <person name="Culley D."/>
            <person name="Daum C."/>
            <person name="Ezra D."/>
            <person name="Gonzalez J."/>
            <person name="Henrissat B."/>
            <person name="Kuo A."/>
            <person name="Liang C."/>
            <person name="Lipzen A."/>
            <person name="Lutzoni F."/>
            <person name="Magnuson J."/>
            <person name="Mondo S."/>
            <person name="Nolan M."/>
            <person name="Ohm R."/>
            <person name="Pangilinan J."/>
            <person name="Park H.-J."/>
            <person name="Ramirez L."/>
            <person name="Alfaro M."/>
            <person name="Sun H."/>
            <person name="Tritt A."/>
            <person name="Yoshinaga Y."/>
            <person name="Zwiers L.-H."/>
            <person name="Turgeon B."/>
            <person name="Goodwin S."/>
            <person name="Spatafora J."/>
            <person name="Crous P."/>
            <person name="Grigoriev I."/>
        </authorList>
    </citation>
    <scope>NUCLEOTIDE SEQUENCE</scope>
    <source>
        <strain evidence="2">CBS 207.26</strain>
    </source>
</reference>
<dbReference type="OrthoDB" id="2138173at2759"/>
<dbReference type="Gene3D" id="3.40.109.10">
    <property type="entry name" value="NADH Oxidase"/>
    <property type="match status" value="2"/>
</dbReference>
<dbReference type="PANTHER" id="PTHR43035">
    <property type="entry name" value="FATTY ACID REPRESSION MUTANT PROTEIN 2-RELATED"/>
    <property type="match status" value="1"/>
</dbReference>
<dbReference type="PANTHER" id="PTHR43035:SF1">
    <property type="entry name" value="FATTY ACID REPRESSION MUTANT PROTEIN 2-RELATED"/>
    <property type="match status" value="1"/>
</dbReference>
<name>A0A6A6EBY4_9PEZI</name>
<dbReference type="SUPFAM" id="SSF55469">
    <property type="entry name" value="FMN-dependent nitroreductase-like"/>
    <property type="match status" value="1"/>
</dbReference>
<dbReference type="AlphaFoldDB" id="A0A6A6EBY4"/>
<organism evidence="2 3">
    <name type="scientific">Zopfia rhizophila CBS 207.26</name>
    <dbReference type="NCBI Taxonomy" id="1314779"/>
    <lineage>
        <taxon>Eukaryota</taxon>
        <taxon>Fungi</taxon>
        <taxon>Dikarya</taxon>
        <taxon>Ascomycota</taxon>
        <taxon>Pezizomycotina</taxon>
        <taxon>Dothideomycetes</taxon>
        <taxon>Dothideomycetes incertae sedis</taxon>
        <taxon>Zopfiaceae</taxon>
        <taxon>Zopfia</taxon>
    </lineage>
</organism>
<evidence type="ECO:0000313" key="3">
    <source>
        <dbReference type="Proteomes" id="UP000800200"/>
    </source>
</evidence>
<dbReference type="InterPro" id="IPR029479">
    <property type="entry name" value="Nitroreductase"/>
</dbReference>
<evidence type="ECO:0000259" key="1">
    <source>
        <dbReference type="Pfam" id="PF00881"/>
    </source>
</evidence>
<dbReference type="Proteomes" id="UP000800200">
    <property type="component" value="Unassembled WGS sequence"/>
</dbReference>
<gene>
    <name evidence="2" type="ORF">K469DRAFT_725377</name>
</gene>
<sequence>MAERFLTQIKSRRTCYSVERKSPISEARILEIARDIIKHTPSSFNCQSTRFIILLRDEHAGYGTVLLYEDLDVIRGYQVRFPRFKRHLPDFSEHNNAMQAFNLWTALQLEGFGCNLQHVNPIVDQRIVSEWNVSPDWSLKAQLVFGSPTGEPNHQKTFTPTEDRIFVHDMDGEMAKSSGAQ</sequence>
<protein>
    <submittedName>
        <fullName evidence="2">Nitroreductase family protein-like protein</fullName>
    </submittedName>
</protein>
<accession>A0A6A6EBY4</accession>
<dbReference type="EMBL" id="ML994627">
    <property type="protein sequence ID" value="KAF2187336.1"/>
    <property type="molecule type" value="Genomic_DNA"/>
</dbReference>
<dbReference type="GO" id="GO:0016491">
    <property type="term" value="F:oxidoreductase activity"/>
    <property type="evidence" value="ECO:0007669"/>
    <property type="project" value="InterPro"/>
</dbReference>
<dbReference type="InterPro" id="IPR000415">
    <property type="entry name" value="Nitroreductase-like"/>
</dbReference>
<evidence type="ECO:0000313" key="2">
    <source>
        <dbReference type="EMBL" id="KAF2187336.1"/>
    </source>
</evidence>
<proteinExistence type="predicted"/>